<comment type="caution">
    <text evidence="1">The sequence shown here is derived from an EMBL/GenBank/DDBJ whole genome shotgun (WGS) entry which is preliminary data.</text>
</comment>
<organism evidence="1 2">
    <name type="scientific">Linderina pennispora</name>
    <dbReference type="NCBI Taxonomy" id="61395"/>
    <lineage>
        <taxon>Eukaryota</taxon>
        <taxon>Fungi</taxon>
        <taxon>Fungi incertae sedis</taxon>
        <taxon>Zoopagomycota</taxon>
        <taxon>Kickxellomycotina</taxon>
        <taxon>Kickxellomycetes</taxon>
        <taxon>Kickxellales</taxon>
        <taxon>Kickxellaceae</taxon>
        <taxon>Linderina</taxon>
    </lineage>
</organism>
<evidence type="ECO:0000313" key="2">
    <source>
        <dbReference type="Proteomes" id="UP000193922"/>
    </source>
</evidence>
<dbReference type="Proteomes" id="UP000193922">
    <property type="component" value="Unassembled WGS sequence"/>
</dbReference>
<sequence length="175" mass="19511">MGAQAPGVVPGICSGDGALRKFASHMIYFSRVRTLRPSRQSAEEDMLIGVFKSRPLLPTCTMCRRRKSGCRLPREDSRPEGPFVQVRTCPSGRSNAAHYTVPENPPCKWCSAVGGFFCRVLTEPIGARCKQWRGGGSGAIARGFWLYRKHIEEQCRICIYLRWKGGSLLSPYAEI</sequence>
<dbReference type="GeneID" id="63800619"/>
<name>A0A1Y1WLX5_9FUNG</name>
<protein>
    <submittedName>
        <fullName evidence="1">Uncharacterized protein</fullName>
    </submittedName>
</protein>
<dbReference type="RefSeq" id="XP_040747781.1">
    <property type="nucleotide sequence ID" value="XM_040883971.1"/>
</dbReference>
<accession>A0A1Y1WLX5</accession>
<gene>
    <name evidence="1" type="ORF">DL89DRAFT_19039</name>
</gene>
<keyword evidence="2" id="KW-1185">Reference proteome</keyword>
<evidence type="ECO:0000313" key="1">
    <source>
        <dbReference type="EMBL" id="ORX74570.1"/>
    </source>
</evidence>
<dbReference type="EMBL" id="MCFD01000001">
    <property type="protein sequence ID" value="ORX74570.1"/>
    <property type="molecule type" value="Genomic_DNA"/>
</dbReference>
<dbReference type="AlphaFoldDB" id="A0A1Y1WLX5"/>
<proteinExistence type="predicted"/>
<reference evidence="1 2" key="1">
    <citation type="submission" date="2016-07" db="EMBL/GenBank/DDBJ databases">
        <title>Pervasive Adenine N6-methylation of Active Genes in Fungi.</title>
        <authorList>
            <consortium name="DOE Joint Genome Institute"/>
            <person name="Mondo S.J."/>
            <person name="Dannebaum R.O."/>
            <person name="Kuo R.C."/>
            <person name="Labutti K."/>
            <person name="Haridas S."/>
            <person name="Kuo A."/>
            <person name="Salamov A."/>
            <person name="Ahrendt S.R."/>
            <person name="Lipzen A."/>
            <person name="Sullivan W."/>
            <person name="Andreopoulos W.B."/>
            <person name="Clum A."/>
            <person name="Lindquist E."/>
            <person name="Daum C."/>
            <person name="Ramamoorthy G.K."/>
            <person name="Gryganskyi A."/>
            <person name="Culley D."/>
            <person name="Magnuson J.K."/>
            <person name="James T.Y."/>
            <person name="O'Malley M.A."/>
            <person name="Stajich J.E."/>
            <person name="Spatafora J.W."/>
            <person name="Visel A."/>
            <person name="Grigoriev I.V."/>
        </authorList>
    </citation>
    <scope>NUCLEOTIDE SEQUENCE [LARGE SCALE GENOMIC DNA]</scope>
    <source>
        <strain evidence="1 2">ATCC 12442</strain>
    </source>
</reference>